<dbReference type="InterPro" id="IPR057326">
    <property type="entry name" value="KR_dom"/>
</dbReference>
<dbReference type="SUPFAM" id="SSF51735">
    <property type="entry name" value="NAD(P)-binding Rossmann-fold domains"/>
    <property type="match status" value="1"/>
</dbReference>
<feature type="transmembrane region" description="Helical" evidence="5">
    <location>
        <begin position="7"/>
        <end position="25"/>
    </location>
</feature>
<dbReference type="Proteomes" id="UP000440578">
    <property type="component" value="Unassembled WGS sequence"/>
</dbReference>
<evidence type="ECO:0000313" key="7">
    <source>
        <dbReference type="EMBL" id="KAF0296872.1"/>
    </source>
</evidence>
<dbReference type="InterPro" id="IPR002347">
    <property type="entry name" value="SDR_fam"/>
</dbReference>
<dbReference type="PRINTS" id="PR00081">
    <property type="entry name" value="GDHRDH"/>
</dbReference>
<keyword evidence="5" id="KW-1133">Transmembrane helix</keyword>
<name>A0A6A4W198_AMPAM</name>
<proteinExistence type="inferred from homology"/>
<dbReference type="OrthoDB" id="5307821at2759"/>
<evidence type="ECO:0000256" key="1">
    <source>
        <dbReference type="ARBA" id="ARBA00006484"/>
    </source>
</evidence>
<evidence type="ECO:0000313" key="8">
    <source>
        <dbReference type="Proteomes" id="UP000440578"/>
    </source>
</evidence>
<gene>
    <name evidence="7" type="ORF">FJT64_005685</name>
</gene>
<accession>A0A6A4W198</accession>
<dbReference type="EMBL" id="VIIS01001527">
    <property type="protein sequence ID" value="KAF0296872.1"/>
    <property type="molecule type" value="Genomic_DNA"/>
</dbReference>
<evidence type="ECO:0000256" key="3">
    <source>
        <dbReference type="ARBA" id="ARBA00037096"/>
    </source>
</evidence>
<dbReference type="PRINTS" id="PR00080">
    <property type="entry name" value="SDRFAMILY"/>
</dbReference>
<evidence type="ECO:0000256" key="5">
    <source>
        <dbReference type="SAM" id="Phobius"/>
    </source>
</evidence>
<evidence type="ECO:0000259" key="6">
    <source>
        <dbReference type="SMART" id="SM00822"/>
    </source>
</evidence>
<dbReference type="AlphaFoldDB" id="A0A6A4W198"/>
<dbReference type="Pfam" id="PF00106">
    <property type="entry name" value="adh_short"/>
    <property type="match status" value="1"/>
</dbReference>
<dbReference type="NCBIfam" id="NF004825">
    <property type="entry name" value="PRK06181.1"/>
    <property type="match status" value="1"/>
</dbReference>
<dbReference type="GO" id="GO:0006629">
    <property type="term" value="P:lipid metabolic process"/>
    <property type="evidence" value="ECO:0007669"/>
    <property type="project" value="UniProtKB-ARBA"/>
</dbReference>
<feature type="domain" description="Ketoreductase" evidence="6">
    <location>
        <begin position="64"/>
        <end position="253"/>
    </location>
</feature>
<dbReference type="SMART" id="SM00822">
    <property type="entry name" value="PKS_KR"/>
    <property type="match status" value="1"/>
</dbReference>
<dbReference type="GO" id="GO:0016020">
    <property type="term" value="C:membrane"/>
    <property type="evidence" value="ECO:0007669"/>
    <property type="project" value="TreeGrafter"/>
</dbReference>
<keyword evidence="5" id="KW-0812">Transmembrane</keyword>
<evidence type="ECO:0000256" key="2">
    <source>
        <dbReference type="ARBA" id="ARBA00023002"/>
    </source>
</evidence>
<comment type="function">
    <text evidence="3">Putative oxidoreductase.</text>
</comment>
<feature type="transmembrane region" description="Helical" evidence="5">
    <location>
        <begin position="31"/>
        <end position="49"/>
    </location>
</feature>
<dbReference type="PANTHER" id="PTHR44196">
    <property type="entry name" value="DEHYDROGENASE/REDUCTASE SDR FAMILY MEMBER 7B"/>
    <property type="match status" value="1"/>
</dbReference>
<sequence>MRLCHMLGRAGYIFIFLAMVLSILASRSSKFCWFQAILVLSGMAWLYALRMKDKWKRIFELEGKVVVLTGASSGLGEALAHRLYAAGCRLILLSRRVDQLERVKQEVMMAHRRATVYPPVVLELDLAQTQSAQQAARAALAVFGHVDILISNAGISYRGEASETTPSVDAQLMQVNYLGQLAVLKTLLPSMLERRAGHLLCVSSVQGRIAIPYRSAYAASKHALQAFCDSLRAEVADRGVLVTVVSPSYIRTELSRNAVTATGDAYNKLDATTASGMSTDEAADRVLDALLHHRPETLISPLKDRLAVLLRHLVPSVFFWLMERRARAGTGRPGR</sequence>
<keyword evidence="2" id="KW-0560">Oxidoreductase</keyword>
<dbReference type="PANTHER" id="PTHR44196:SF1">
    <property type="entry name" value="DEHYDROGENASE_REDUCTASE SDR FAMILY MEMBER 7B"/>
    <property type="match status" value="1"/>
</dbReference>
<organism evidence="7 8">
    <name type="scientific">Amphibalanus amphitrite</name>
    <name type="common">Striped barnacle</name>
    <name type="synonym">Balanus amphitrite</name>
    <dbReference type="NCBI Taxonomy" id="1232801"/>
    <lineage>
        <taxon>Eukaryota</taxon>
        <taxon>Metazoa</taxon>
        <taxon>Ecdysozoa</taxon>
        <taxon>Arthropoda</taxon>
        <taxon>Crustacea</taxon>
        <taxon>Multicrustacea</taxon>
        <taxon>Cirripedia</taxon>
        <taxon>Thoracica</taxon>
        <taxon>Thoracicalcarea</taxon>
        <taxon>Balanomorpha</taxon>
        <taxon>Balanoidea</taxon>
        <taxon>Balanidae</taxon>
        <taxon>Amphibalaninae</taxon>
        <taxon>Amphibalanus</taxon>
    </lineage>
</organism>
<dbReference type="InterPro" id="IPR036291">
    <property type="entry name" value="NAD(P)-bd_dom_sf"/>
</dbReference>
<comment type="similarity">
    <text evidence="1 4">Belongs to the short-chain dehydrogenases/reductases (SDR) family.</text>
</comment>
<evidence type="ECO:0000256" key="4">
    <source>
        <dbReference type="RuleBase" id="RU000363"/>
    </source>
</evidence>
<reference evidence="7 8" key="1">
    <citation type="submission" date="2019-07" db="EMBL/GenBank/DDBJ databases">
        <title>Draft genome assembly of a fouling barnacle, Amphibalanus amphitrite (Darwin, 1854): The first reference genome for Thecostraca.</title>
        <authorList>
            <person name="Kim W."/>
        </authorList>
    </citation>
    <scope>NUCLEOTIDE SEQUENCE [LARGE SCALE GENOMIC DNA]</scope>
    <source>
        <strain evidence="7">SNU_AA5</strain>
        <tissue evidence="7">Soma without cirri and trophi</tissue>
    </source>
</reference>
<dbReference type="GO" id="GO:0016491">
    <property type="term" value="F:oxidoreductase activity"/>
    <property type="evidence" value="ECO:0007669"/>
    <property type="project" value="UniProtKB-KW"/>
</dbReference>
<dbReference type="PROSITE" id="PS00061">
    <property type="entry name" value="ADH_SHORT"/>
    <property type="match status" value="1"/>
</dbReference>
<keyword evidence="5" id="KW-0472">Membrane</keyword>
<keyword evidence="8" id="KW-1185">Reference proteome</keyword>
<dbReference type="Gene3D" id="3.40.50.720">
    <property type="entry name" value="NAD(P)-binding Rossmann-like Domain"/>
    <property type="match status" value="1"/>
</dbReference>
<dbReference type="InterPro" id="IPR020904">
    <property type="entry name" value="Sc_DH/Rdtase_CS"/>
</dbReference>
<protein>
    <submittedName>
        <fullName evidence="7">Dehydrogenase/reductase SDR family protein 7-like</fullName>
    </submittedName>
</protein>
<comment type="caution">
    <text evidence="7">The sequence shown here is derived from an EMBL/GenBank/DDBJ whole genome shotgun (WGS) entry which is preliminary data.</text>
</comment>